<feature type="region of interest" description="Disordered" evidence="5">
    <location>
        <begin position="2035"/>
        <end position="2069"/>
    </location>
</feature>
<evidence type="ECO:0000313" key="9">
    <source>
        <dbReference type="Proteomes" id="UP000717515"/>
    </source>
</evidence>
<feature type="compositionally biased region" description="Polar residues" evidence="5">
    <location>
        <begin position="3245"/>
        <end position="3263"/>
    </location>
</feature>
<dbReference type="Pfam" id="PF00307">
    <property type="entry name" value="CH"/>
    <property type="match status" value="2"/>
</dbReference>
<proteinExistence type="predicted"/>
<evidence type="ECO:0000259" key="6">
    <source>
        <dbReference type="PROSITE" id="PS50021"/>
    </source>
</evidence>
<dbReference type="InterPro" id="IPR036872">
    <property type="entry name" value="CH_dom_sf"/>
</dbReference>
<dbReference type="Proteomes" id="UP000717515">
    <property type="component" value="Unassembled WGS sequence"/>
</dbReference>
<feature type="region of interest" description="Disordered" evidence="5">
    <location>
        <begin position="444"/>
        <end position="529"/>
    </location>
</feature>
<feature type="compositionally biased region" description="Low complexity" evidence="5">
    <location>
        <begin position="16"/>
        <end position="31"/>
    </location>
</feature>
<dbReference type="Gene3D" id="3.30.920.20">
    <property type="entry name" value="Gas2-like domain"/>
    <property type="match status" value="1"/>
</dbReference>
<feature type="domain" description="Calponin-homology (CH)" evidence="6">
    <location>
        <begin position="254"/>
        <end position="370"/>
    </location>
</feature>
<organism evidence="8 9">
    <name type="scientific">Mortierella alpina</name>
    <name type="common">Oleaginous fungus</name>
    <name type="synonym">Mortierella renispora</name>
    <dbReference type="NCBI Taxonomy" id="64518"/>
    <lineage>
        <taxon>Eukaryota</taxon>
        <taxon>Fungi</taxon>
        <taxon>Fungi incertae sedis</taxon>
        <taxon>Mucoromycota</taxon>
        <taxon>Mortierellomycotina</taxon>
        <taxon>Mortierellomycetes</taxon>
        <taxon>Mortierellales</taxon>
        <taxon>Mortierellaceae</taxon>
        <taxon>Mortierella</taxon>
    </lineage>
</organism>
<feature type="compositionally biased region" description="Polar residues" evidence="5">
    <location>
        <begin position="483"/>
        <end position="507"/>
    </location>
</feature>
<feature type="compositionally biased region" description="Basic and acidic residues" evidence="5">
    <location>
        <begin position="404"/>
        <end position="423"/>
    </location>
</feature>
<sequence>MSWILKSKRLQSAGQGTNSTSNNNTSSSGSNINSIYSHGSSNNFSSSSISSSTGFGYGSSSNNLSSVSLTLNTSSAASSQAQPFSLHHHLDAGEDMVRHFAASQLDTQKTAFMRWVNVQLANASPAHPPMTSIERDLRDGKRLIALLETVAKEPLKPEKHNMRIHQMANVSKALAFLEKNADDTLGTIGSESIVDGNLKLTLGLVWTIIYRFQIQQIANTMAEQYPSLAAAAADDVVEGEDFSKSKKKGVSQQVDAKQALLRWVRLQLEDYSDVIPPMQDFNRSWRTGLAFAALIHRHDPDVLPNFYTTILPLPYETADEWRRTLALAFEVAVQKMNIPRLLDPEDLINVESPDERSVMTYVSEYYLVMSKNQMEQDAALAAEQRAQRLAAKDERLALAGEDEEARRKRLQAEDERRRREEQEELERIRLKRVEIEGWSIRAAERAKEEEEARRKRQEEDAERRLQRKLRREQREREKAAQRNQQHLGAQSPRSTLGTSSFGSVFSDTENEFSDTDTEPIDPREEERRQRDLDEKLAEYHQGIAELSEWIRQQDQDFPPPLDTTALLDRTKDLEPLSNVIKMIEEDQAIKENVMSHLHDVREELLEYENPELAPEKVSDMDKKWWELETIWTALSNKVVEAKDTAEEVKWIIDCSQEIDRVNGEILKFETQLEAFAEKRSQETLQDRSQKSVLEQQDVSLSSISFLLKTYVDFLTSLMDPKVHHYTAPEHLTALNTELTTVRLPHLGVIIEKAQQNLSNDRLLRSFLDSFILSEAWIGESVVWLANIEVPVFVSKDEWNGASTVKEYLTRDVSRDLDLDFFQAEIEELKGELQDERSEVNNFRSSGFAKLDEQAKAVMKALADTDDITAEATTQDVQELMKGVMKNLVKVEDLLPKEAVHCAYAARVLEYLLTARLILCQVESTSDAIRRWEMRQPDMEVETLVMGVESDLAQVDSSLKDDHEEPSVREAVCGRHLGLVSVVKDLRVCFHEKQDAIKGDRQMKEFLEQTLTCQATLRDIRGRLQDDPPWTGFGSDDPTPFDTFTTRVTTAGQSFDRFESDMHASYLQMGDRVKAMAATSNARQDPAIVQSKLHIVNTLLDDIRALKSDRERDMDTVADCRTLVEQVFALSLELSALESDFSALEHLEPNQKSNLVALCERSNDLSNRFAVLEQDRVFRYLVQDPSCAKLLKEIKERQLSIQKSQERLQARLEVKKQWDMAWDAFSERAGALQQYLDLTEQKTLERGFATLDCLAEDKRVWKKNQDAIRDAEAASADMLVSLKDFNTSRLPELKALACQLQHVVDLAGGIDGMDQVRAEQFQESARLQRMLREHLQRLYVLNSRERHQIDTLQQRLAWAHQLAESMADTQMLMGTGQDAIAEFTQILKLCKENGDTADLNDTAANHLEQQVEHLAVLASKQKQSRMDAALATYTSLVDLAKASDLIDADSENVIPTHLEDELASFKSQYKLLDVYLDDSSKLAKHAIRTASYLEQMDSMDGELRSVANELKADSEASRDTVERMSAIRLGLKKVVDESTDIILSAPRPSEETRGSLSLALNAYRSDLELILNSRLDHTAELDRSLDPLLARYQELLEYQVGLRDFVTKVGSHHDWVQKAKEIAQSADHRVRGLYKSWPGDKAGQEGPPVSDSVTIETFFSEISGLRGDLDQEIEDMERETRDFQALKHTIEQTLLDASSHSKHLQSDLERSLESTEDEIQELETDMRHRSYHLDCLSKRSAWEQELDGAKAWCRDFDRALAEFASQEAQWTVPKDNVAAGLNEASPSISQPLIQRLDTSIAEFKHRFKDFEVQTKPVVDQSWSDLCGSLVFIDRAIPVDFQSRQTGLETECQRLRSKVAYGAEVVDQRRALEGIASCFDELKECQRELSSAGLENQDDDKTKQQQFDKLESRIRSLTSQLEGDMKALQYPVEDSNEETKARSQETNASIRQHIHSCLSRVQDAKDALENVLHEREVSRRQQELEAIVRKQNVVIEDKTELLQTVSGLLDWSEEAGGIVSGLMGPASQEFKDAIGCDRSQDAGDLDLDAGDYPESSPSMTTLAKSDSNASLSTLAPGPQVVSSLSGIPKDSTPVSELVQLPQEALESLSARIESMRLEIEEMTGRKVHAQAEAATLAQKAAVEALEMSDNDLLAEEPSLRQMEETIEQNKRTISQIDHDIAFKLTEFDTKASWMLESLTQESQAVAMALKERIRLDEERARQLEEERLRRQRALQVQQFEESKAQFLAWSQAQLQELQQLWDSYGYFGTDVATSCEGGKDTEDGRMALLEAGTIRLCEELANQEAVYVVLKDRISALFTGEEHASDRLGQSDVVDHAWTSVNCECSGYQGILKHMEDWSGLRRALDQFEKDSLESLESRVEALRWMHWEAFQQEEESLLTFIETVEDRARELQERANVIKNAEISQEAQANHRAILDANRIYFEKRMEPIPARIEAAKLQMQLIHETSKEIALHAKFHADLVRIETAIAQQIDAVRARLGSLERSSCFALNSKALEAVVMAANEVCMDGKYQFSVLQEVEYSALERTAFDLDMLAAEDPSDPEGHLSSNRTSVQESMDRIRGALKELENLIEEDCFETLLAAKLYTHSKATEDIRQWIAACRDSMSQLNKTEPMDDKERRKQTKEWKMKHLETLEKKLNAFGATVQHYDELSGDFMLLHHPQSSSLDVSEQSAPAEEESHPMAMRVILRQTVQERTKRTREDWELLKQEFLAKTAALEEQSSEDEGNGEGTEGHEQGSLRRGSTSNGTPVMKAKTLSRFGTEILEDIARVSREIQEMFDHGISSHSTLSLAVESNGALIKSKEGQARLEMVEAYIRDVLQTKVERFDAMLSAANEQSEQEQARQASVSQMDVATRDHMRHHEKMVGVAMQRGLIAESMNRLVESCHHQRKEVEETARVQNAMDLIHETSLLCDSMTEAIASADRLLQPIEGSLGGGSFYNLSAASSTSSLASITAAQTKSPGMSPTTTVSRATTVSRQRRASRISARRSFSLSSMSEEGVQEWESNYRSLMEKLDGYTTDIEKRLDTVSAMADRLNDWRLDESYGVASEHWQKVKSAALSKKQELDRVWARRPGSSQTDLGSTTSIHPLEGGPTMSPRPSVMQPTASSNNRVKAILGSPVESSPIQGFSRRKRFSTGNIMARGTFVPPSPTPSNSGTTTGRTTRSVTGRVRSGTAPGLATISQVGGSQPDLGSRKYATIASPSLHAMTPTFSQEAKRRPPIIRKNDSTSSVSSTLNLRDATSPTPRLSLPKTVYQPDMSNALDVEVAKVVNASGFTMKVQKLREGQTNLLSPGNVGRHRSDSTSSLVLSGLSDNGGQDGADSTNSSPRVAKTVRGQGRLGSHAKTSSTPDAGSMSGEVGRYVFGDVEPKVCYCRILRSRKVMVRVGGGWSELSKFMEDHASLEQRKAKSRLLSASNSSVSMASHYGGSATVLSGTESRQHHPRNISSDSLSDNSQLSGSLDDEENNHAPPKAPRIRKKKEMVYHIRPSGDDLSLKTIKFVKNGAGEALVAL</sequence>
<dbReference type="GO" id="GO:0008017">
    <property type="term" value="F:microtubule binding"/>
    <property type="evidence" value="ECO:0007669"/>
    <property type="project" value="InterPro"/>
</dbReference>
<feature type="region of interest" description="Disordered" evidence="5">
    <location>
        <begin position="3448"/>
        <end position="3496"/>
    </location>
</feature>
<feature type="compositionally biased region" description="Low complexity" evidence="5">
    <location>
        <begin position="3170"/>
        <end position="3192"/>
    </location>
</feature>
<dbReference type="PROSITE" id="PS51460">
    <property type="entry name" value="GAR"/>
    <property type="match status" value="1"/>
</dbReference>
<feature type="compositionally biased region" description="Basic and acidic residues" evidence="5">
    <location>
        <begin position="444"/>
        <end position="464"/>
    </location>
</feature>
<feature type="region of interest" description="Disordered" evidence="5">
    <location>
        <begin position="2973"/>
        <end position="3006"/>
    </location>
</feature>
<feature type="region of interest" description="Disordered" evidence="5">
    <location>
        <begin position="401"/>
        <end position="423"/>
    </location>
</feature>
<evidence type="ECO:0000256" key="2">
    <source>
        <dbReference type="ARBA" id="ARBA00022490"/>
    </source>
</evidence>
<feature type="compositionally biased region" description="Polar residues" evidence="5">
    <location>
        <begin position="3092"/>
        <end position="3104"/>
    </location>
</feature>
<comment type="caution">
    <text evidence="8">The sequence shown here is derived from an EMBL/GenBank/DDBJ whole genome shotgun (WGS) entry which is preliminary data.</text>
</comment>
<dbReference type="GO" id="GO:0005856">
    <property type="term" value="C:cytoskeleton"/>
    <property type="evidence" value="ECO:0007669"/>
    <property type="project" value="UniProtKB-SubCell"/>
</dbReference>
<dbReference type="SMART" id="SM00033">
    <property type="entry name" value="CH"/>
    <property type="match status" value="2"/>
</dbReference>
<dbReference type="SUPFAM" id="SSF143575">
    <property type="entry name" value="GAS2 domain-like"/>
    <property type="match status" value="1"/>
</dbReference>
<accession>A0A9P8A5B6</accession>
<feature type="region of interest" description="Disordered" evidence="5">
    <location>
        <begin position="1"/>
        <end position="31"/>
    </location>
</feature>
<comment type="subcellular location">
    <subcellularLocation>
        <location evidence="1">Cytoplasm</location>
        <location evidence="1">Cytoskeleton</location>
    </subcellularLocation>
</comment>
<feature type="compositionally biased region" description="Acidic residues" evidence="5">
    <location>
        <begin position="508"/>
        <end position="519"/>
    </location>
</feature>
<evidence type="ECO:0000256" key="4">
    <source>
        <dbReference type="SAM" id="Coils"/>
    </source>
</evidence>
<gene>
    <name evidence="8" type="ORF">KVV02_008079</name>
</gene>
<feature type="region of interest" description="Disordered" evidence="5">
    <location>
        <begin position="3306"/>
        <end position="3374"/>
    </location>
</feature>
<feature type="coiled-coil region" evidence="4">
    <location>
        <begin position="2103"/>
        <end position="2130"/>
    </location>
</feature>
<feature type="compositionally biased region" description="Polar residues" evidence="5">
    <location>
        <begin position="2053"/>
        <end position="2069"/>
    </location>
</feature>
<feature type="compositionally biased region" description="Polar residues" evidence="5">
    <location>
        <begin position="3320"/>
        <end position="3345"/>
    </location>
</feature>
<dbReference type="InterPro" id="IPR003108">
    <property type="entry name" value="GAR_dom"/>
</dbReference>
<feature type="compositionally biased region" description="Low complexity" evidence="5">
    <location>
        <begin position="2984"/>
        <end position="2994"/>
    </location>
</feature>
<dbReference type="Gene3D" id="1.10.418.10">
    <property type="entry name" value="Calponin-like domain"/>
    <property type="match status" value="2"/>
</dbReference>
<feature type="compositionally biased region" description="Low complexity" evidence="5">
    <location>
        <begin position="3464"/>
        <end position="3477"/>
    </location>
</feature>
<feature type="region of interest" description="Disordered" evidence="5">
    <location>
        <begin position="2681"/>
        <end position="2701"/>
    </location>
</feature>
<dbReference type="PROSITE" id="PS50021">
    <property type="entry name" value="CH"/>
    <property type="match status" value="2"/>
</dbReference>
<dbReference type="InterPro" id="IPR001715">
    <property type="entry name" value="CH_dom"/>
</dbReference>
<keyword evidence="2" id="KW-0963">Cytoplasm</keyword>
<evidence type="ECO:0000256" key="5">
    <source>
        <dbReference type="SAM" id="MobiDB-lite"/>
    </source>
</evidence>
<feature type="domain" description="GAR" evidence="7">
    <location>
        <begin position="3338"/>
        <end position="3421"/>
    </location>
</feature>
<evidence type="ECO:0000259" key="7">
    <source>
        <dbReference type="PROSITE" id="PS51460"/>
    </source>
</evidence>
<dbReference type="Pfam" id="PF02187">
    <property type="entry name" value="GAS2"/>
    <property type="match status" value="1"/>
</dbReference>
<keyword evidence="4" id="KW-0175">Coiled coil</keyword>
<dbReference type="EMBL" id="JAIFTL010000119">
    <property type="protein sequence ID" value="KAG9323011.1"/>
    <property type="molecule type" value="Genomic_DNA"/>
</dbReference>
<reference evidence="8" key="1">
    <citation type="submission" date="2021-07" db="EMBL/GenBank/DDBJ databases">
        <title>Draft genome of Mortierella alpina, strain LL118, isolated from an aspen leaf litter sample.</title>
        <authorList>
            <person name="Yang S."/>
            <person name="Vinatzer B.A."/>
        </authorList>
    </citation>
    <scope>NUCLEOTIDE SEQUENCE</scope>
    <source>
        <strain evidence="8">LL118</strain>
    </source>
</reference>
<feature type="region of interest" description="Disordered" evidence="5">
    <location>
        <begin position="3159"/>
        <end position="3196"/>
    </location>
</feature>
<feature type="region of interest" description="Disordered" evidence="5">
    <location>
        <begin position="2734"/>
        <end position="2770"/>
    </location>
</feature>
<evidence type="ECO:0000256" key="1">
    <source>
        <dbReference type="ARBA" id="ARBA00004245"/>
    </source>
</evidence>
<dbReference type="PANTHER" id="PTHR11915">
    <property type="entry name" value="SPECTRIN/FILAMIN RELATED CYTOSKELETAL PROTEIN"/>
    <property type="match status" value="1"/>
</dbReference>
<feature type="region of interest" description="Disordered" evidence="5">
    <location>
        <begin position="3088"/>
        <end position="3124"/>
    </location>
</feature>
<evidence type="ECO:0000313" key="8">
    <source>
        <dbReference type="EMBL" id="KAG9323011.1"/>
    </source>
</evidence>
<feature type="compositionally biased region" description="Basic and acidic residues" evidence="5">
    <location>
        <begin position="520"/>
        <end position="529"/>
    </location>
</feature>
<dbReference type="SUPFAM" id="SSF47576">
    <property type="entry name" value="Calponin-homology domain, CH-domain"/>
    <property type="match status" value="1"/>
</dbReference>
<dbReference type="InterPro" id="IPR036534">
    <property type="entry name" value="GAR_dom_sf"/>
</dbReference>
<feature type="domain" description="Calponin-homology (CH)" evidence="6">
    <location>
        <begin position="106"/>
        <end position="213"/>
    </location>
</feature>
<evidence type="ECO:0000256" key="3">
    <source>
        <dbReference type="ARBA" id="ARBA00023212"/>
    </source>
</evidence>
<feature type="region of interest" description="Disordered" evidence="5">
    <location>
        <begin position="3240"/>
        <end position="3268"/>
    </location>
</feature>
<feature type="coiled-coil region" evidence="4">
    <location>
        <begin position="1665"/>
        <end position="1724"/>
    </location>
</feature>
<feature type="compositionally biased region" description="Polar residues" evidence="5">
    <location>
        <begin position="2681"/>
        <end position="2690"/>
    </location>
</feature>
<feature type="compositionally biased region" description="Basic residues" evidence="5">
    <location>
        <begin position="2995"/>
        <end position="3004"/>
    </location>
</feature>
<protein>
    <submittedName>
        <fullName evidence="8">Uncharacterized protein</fullName>
    </submittedName>
</protein>
<keyword evidence="3" id="KW-0206">Cytoskeleton</keyword>
<name>A0A9P8A5B6_MORAP</name>
<feature type="coiled-coil region" evidence="4">
    <location>
        <begin position="818"/>
        <end position="845"/>
    </location>
</feature>